<dbReference type="OrthoDB" id="9803470at2"/>
<evidence type="ECO:0000259" key="6">
    <source>
        <dbReference type="Pfam" id="PF04542"/>
    </source>
</evidence>
<dbReference type="Proteomes" id="UP000254343">
    <property type="component" value="Unassembled WGS sequence"/>
</dbReference>
<dbReference type="Gene3D" id="1.10.10.10">
    <property type="entry name" value="Winged helix-like DNA-binding domain superfamily/Winged helix DNA-binding domain"/>
    <property type="match status" value="1"/>
</dbReference>
<sequence>MTLRLLVMPASARCARTDPPELLDGFSGLKQRSGEALPNRDDRSLFDAVFLPHLPESYRLARWLTGNGADAEDVVQESSLRAFRAIQTFDGANARAWSLSVVRNTAYSWLLKNRPRTVVLADDLGDADRRQMEQGDAHRSGVQTPEQALLLKLDIESVRDALKRLPAPLREIIVLREMHQLSYREISEIAGIPIGTVMSRLARSRDVLAHMLGEQDR</sequence>
<dbReference type="PANTHER" id="PTHR43133">
    <property type="entry name" value="RNA POLYMERASE ECF-TYPE SIGMA FACTO"/>
    <property type="match status" value="1"/>
</dbReference>
<dbReference type="SUPFAM" id="SSF88946">
    <property type="entry name" value="Sigma2 domain of RNA polymerase sigma factors"/>
    <property type="match status" value="1"/>
</dbReference>
<evidence type="ECO:0000256" key="3">
    <source>
        <dbReference type="ARBA" id="ARBA00023082"/>
    </source>
</evidence>
<dbReference type="InterPro" id="IPR007627">
    <property type="entry name" value="RNA_pol_sigma70_r2"/>
</dbReference>
<evidence type="ECO:0000256" key="1">
    <source>
        <dbReference type="ARBA" id="ARBA00010641"/>
    </source>
</evidence>
<dbReference type="PANTHER" id="PTHR43133:SF8">
    <property type="entry name" value="RNA POLYMERASE SIGMA FACTOR HI_1459-RELATED"/>
    <property type="match status" value="1"/>
</dbReference>
<feature type="domain" description="RNA polymerase sigma-70 region 2" evidence="6">
    <location>
        <begin position="52"/>
        <end position="114"/>
    </location>
</feature>
<proteinExistence type="inferred from homology"/>
<dbReference type="NCBIfam" id="TIGR02937">
    <property type="entry name" value="sigma70-ECF"/>
    <property type="match status" value="1"/>
</dbReference>
<organism evidence="8 9">
    <name type="scientific">Afipia felis</name>
    <name type="common">Cat scratch disease bacillus</name>
    <dbReference type="NCBI Taxonomy" id="1035"/>
    <lineage>
        <taxon>Bacteria</taxon>
        <taxon>Pseudomonadati</taxon>
        <taxon>Pseudomonadota</taxon>
        <taxon>Alphaproteobacteria</taxon>
        <taxon>Hyphomicrobiales</taxon>
        <taxon>Nitrobacteraceae</taxon>
        <taxon>Afipia</taxon>
    </lineage>
</organism>
<dbReference type="InterPro" id="IPR013325">
    <property type="entry name" value="RNA_pol_sigma_r2"/>
</dbReference>
<keyword evidence="2" id="KW-0805">Transcription regulation</keyword>
<dbReference type="InterPro" id="IPR013249">
    <property type="entry name" value="RNA_pol_sigma70_r4_t2"/>
</dbReference>
<dbReference type="InterPro" id="IPR013324">
    <property type="entry name" value="RNA_pol_sigma_r3/r4-like"/>
</dbReference>
<dbReference type="GO" id="GO:0003677">
    <property type="term" value="F:DNA binding"/>
    <property type="evidence" value="ECO:0007669"/>
    <property type="project" value="UniProtKB-KW"/>
</dbReference>
<evidence type="ECO:0000259" key="7">
    <source>
        <dbReference type="Pfam" id="PF08281"/>
    </source>
</evidence>
<reference evidence="8 9" key="1">
    <citation type="submission" date="2018-06" db="EMBL/GenBank/DDBJ databases">
        <authorList>
            <consortium name="Pathogen Informatics"/>
            <person name="Doyle S."/>
        </authorList>
    </citation>
    <scope>NUCLEOTIDE SEQUENCE [LARGE SCALE GENOMIC DNA]</scope>
    <source>
        <strain evidence="8 9">NCTC12722</strain>
    </source>
</reference>
<evidence type="ECO:0000313" key="9">
    <source>
        <dbReference type="Proteomes" id="UP000254343"/>
    </source>
</evidence>
<evidence type="ECO:0000313" key="8">
    <source>
        <dbReference type="EMBL" id="SUU84863.1"/>
    </source>
</evidence>
<keyword evidence="4" id="KW-0238">DNA-binding</keyword>
<evidence type="ECO:0000256" key="2">
    <source>
        <dbReference type="ARBA" id="ARBA00023015"/>
    </source>
</evidence>
<dbReference type="AlphaFoldDB" id="A0A380W8Y0"/>
<gene>
    <name evidence="8" type="primary">rpoE_2</name>
    <name evidence="8" type="ORF">NCTC12722_02066</name>
</gene>
<name>A0A380W8Y0_AFIFE</name>
<dbReference type="InterPro" id="IPR036388">
    <property type="entry name" value="WH-like_DNA-bd_sf"/>
</dbReference>
<dbReference type="Pfam" id="PF04542">
    <property type="entry name" value="Sigma70_r2"/>
    <property type="match status" value="1"/>
</dbReference>
<keyword evidence="3" id="KW-0731">Sigma factor</keyword>
<dbReference type="Gene3D" id="1.10.1740.10">
    <property type="match status" value="1"/>
</dbReference>
<dbReference type="InterPro" id="IPR039425">
    <property type="entry name" value="RNA_pol_sigma-70-like"/>
</dbReference>
<comment type="similarity">
    <text evidence="1">Belongs to the sigma-70 factor family. ECF subfamily.</text>
</comment>
<feature type="domain" description="RNA polymerase sigma factor 70 region 4 type 2" evidence="7">
    <location>
        <begin position="156"/>
        <end position="205"/>
    </location>
</feature>
<keyword evidence="5" id="KW-0804">Transcription</keyword>
<dbReference type="EMBL" id="UIGB01000001">
    <property type="protein sequence ID" value="SUU84863.1"/>
    <property type="molecule type" value="Genomic_DNA"/>
</dbReference>
<dbReference type="GO" id="GO:0016987">
    <property type="term" value="F:sigma factor activity"/>
    <property type="evidence" value="ECO:0007669"/>
    <property type="project" value="UniProtKB-KW"/>
</dbReference>
<evidence type="ECO:0000256" key="5">
    <source>
        <dbReference type="ARBA" id="ARBA00023163"/>
    </source>
</evidence>
<evidence type="ECO:0000256" key="4">
    <source>
        <dbReference type="ARBA" id="ARBA00023125"/>
    </source>
</evidence>
<dbReference type="CDD" id="cd06171">
    <property type="entry name" value="Sigma70_r4"/>
    <property type="match status" value="1"/>
</dbReference>
<dbReference type="Pfam" id="PF08281">
    <property type="entry name" value="Sigma70_r4_2"/>
    <property type="match status" value="1"/>
</dbReference>
<dbReference type="InterPro" id="IPR014284">
    <property type="entry name" value="RNA_pol_sigma-70_dom"/>
</dbReference>
<protein>
    <submittedName>
        <fullName evidence="8">Sigma-24</fullName>
    </submittedName>
</protein>
<accession>A0A380W8Y0</accession>
<dbReference type="GO" id="GO:0006352">
    <property type="term" value="P:DNA-templated transcription initiation"/>
    <property type="evidence" value="ECO:0007669"/>
    <property type="project" value="InterPro"/>
</dbReference>
<dbReference type="SUPFAM" id="SSF88659">
    <property type="entry name" value="Sigma3 and sigma4 domains of RNA polymerase sigma factors"/>
    <property type="match status" value="1"/>
</dbReference>